<feature type="binding site" evidence="4">
    <location>
        <position position="216"/>
    </location>
    <ligand>
        <name>S-adenosyl-L-methionine</name>
        <dbReference type="ChEBI" id="CHEBI:59789"/>
    </ligand>
</feature>
<dbReference type="InterPro" id="IPR030867">
    <property type="entry name" value="TYW2_archaea"/>
</dbReference>
<evidence type="ECO:0000256" key="1">
    <source>
        <dbReference type="ARBA" id="ARBA00022679"/>
    </source>
</evidence>
<gene>
    <name evidence="4" type="primary">taw2</name>
    <name evidence="6" type="ORF">ACFQGH_09895</name>
</gene>
<comment type="catalytic activity">
    <reaction evidence="4">
        <text>4-demethylwyosine(37) in tRNA(Phe) + S-adenosyl-L-methionine = 4-demethyl-7-[(3S)-3-amino-3-carboxypropyl]wyosine(37) in tRNA(Phe) + S-methyl-5'-thioadenosine + H(+)</text>
        <dbReference type="Rhea" id="RHEA:36355"/>
        <dbReference type="Rhea" id="RHEA-COMP:10164"/>
        <dbReference type="Rhea" id="RHEA-COMP:10378"/>
        <dbReference type="ChEBI" id="CHEBI:15378"/>
        <dbReference type="ChEBI" id="CHEBI:17509"/>
        <dbReference type="ChEBI" id="CHEBI:59789"/>
        <dbReference type="ChEBI" id="CHEBI:64315"/>
        <dbReference type="ChEBI" id="CHEBI:73550"/>
        <dbReference type="EC" id="2.5.1.114"/>
    </reaction>
</comment>
<dbReference type="InterPro" id="IPR030382">
    <property type="entry name" value="MeTrfase_TRM5/TYW2"/>
</dbReference>
<reference evidence="6 7" key="1">
    <citation type="journal article" date="2019" name="Int. J. Syst. Evol. Microbiol.">
        <title>The Global Catalogue of Microorganisms (GCM) 10K type strain sequencing project: providing services to taxonomists for standard genome sequencing and annotation.</title>
        <authorList>
            <consortium name="The Broad Institute Genomics Platform"/>
            <consortium name="The Broad Institute Genome Sequencing Center for Infectious Disease"/>
            <person name="Wu L."/>
            <person name="Ma J."/>
        </authorList>
    </citation>
    <scope>NUCLEOTIDE SEQUENCE [LARGE SCALE GENOMIC DNA]</scope>
    <source>
        <strain evidence="6 7">CGMCC 1.3240</strain>
    </source>
</reference>
<dbReference type="CDD" id="cd02440">
    <property type="entry name" value="AdoMet_MTases"/>
    <property type="match status" value="1"/>
</dbReference>
<keyword evidence="3 4" id="KW-0819">tRNA processing</keyword>
<comment type="caution">
    <text evidence="4">Lacks conserved residue(s) required for the propagation of feature annotation.</text>
</comment>
<dbReference type="GO" id="GO:0005737">
    <property type="term" value="C:cytoplasm"/>
    <property type="evidence" value="ECO:0007669"/>
    <property type="project" value="UniProtKB-SubCell"/>
</dbReference>
<evidence type="ECO:0000313" key="6">
    <source>
        <dbReference type="EMBL" id="MFC6905506.1"/>
    </source>
</evidence>
<dbReference type="InterPro" id="IPR056743">
    <property type="entry name" value="TRM5-TYW2-like_MTfase"/>
</dbReference>
<comment type="caution">
    <text evidence="6">The sequence shown here is derived from an EMBL/GenBank/DDBJ whole genome shotgun (WGS) entry which is preliminary data.</text>
</comment>
<keyword evidence="7" id="KW-1185">Reference proteome</keyword>
<dbReference type="GO" id="GO:0102522">
    <property type="term" value="F:tRNA 4-demethylwyosine alpha-amino-alpha-carboxypropyltransferase activity"/>
    <property type="evidence" value="ECO:0007669"/>
    <property type="project" value="UniProtKB-EC"/>
</dbReference>
<dbReference type="PROSITE" id="PS51684">
    <property type="entry name" value="SAM_MT_TRM5_TYW2"/>
    <property type="match status" value="1"/>
</dbReference>
<proteinExistence type="inferred from homology"/>
<evidence type="ECO:0000313" key="7">
    <source>
        <dbReference type="Proteomes" id="UP001596312"/>
    </source>
</evidence>
<accession>A0ABD5V777</accession>
<dbReference type="Pfam" id="PF02475">
    <property type="entry name" value="TRM5-TYW2_MTfase"/>
    <property type="match status" value="1"/>
</dbReference>
<dbReference type="InterPro" id="IPR056744">
    <property type="entry name" value="TRM5/TYW2-like_N"/>
</dbReference>
<dbReference type="Pfam" id="PF25133">
    <property type="entry name" value="TYW2_N_2"/>
    <property type="match status" value="1"/>
</dbReference>
<dbReference type="EC" id="2.5.1.114" evidence="4"/>
<keyword evidence="4" id="KW-0963">Cytoplasm</keyword>
<feature type="domain" description="SAM-dependent methyltransferase TRM5/TYW2-type" evidence="5">
    <location>
        <begin position="92"/>
        <end position="351"/>
    </location>
</feature>
<keyword evidence="2 4" id="KW-0949">S-adenosyl-L-methionine</keyword>
<dbReference type="EMBL" id="JBHSXQ010000003">
    <property type="protein sequence ID" value="MFC6905506.1"/>
    <property type="molecule type" value="Genomic_DNA"/>
</dbReference>
<dbReference type="Gene3D" id="3.40.50.150">
    <property type="entry name" value="Vaccinia Virus protein VP39"/>
    <property type="match status" value="1"/>
</dbReference>
<dbReference type="PANTHER" id="PTHR23245">
    <property type="entry name" value="TRNA METHYLTRANSFERASE"/>
    <property type="match status" value="1"/>
</dbReference>
<evidence type="ECO:0000256" key="2">
    <source>
        <dbReference type="ARBA" id="ARBA00022691"/>
    </source>
</evidence>
<dbReference type="InterPro" id="IPR029063">
    <property type="entry name" value="SAM-dependent_MTases_sf"/>
</dbReference>
<dbReference type="SUPFAM" id="SSF53335">
    <property type="entry name" value="S-adenosyl-L-methionine-dependent methyltransferases"/>
    <property type="match status" value="1"/>
</dbReference>
<dbReference type="RefSeq" id="WP_340604027.1">
    <property type="nucleotide sequence ID" value="NZ_JBBMXV010000003.1"/>
</dbReference>
<dbReference type="PANTHER" id="PTHR23245:SF41">
    <property type="entry name" value="TRNA(PHE) (4-DEMETHYLWYOSINE(37)-C(7)) AMINOCARBOXYPROPYLTRANSFERASE"/>
    <property type="match status" value="1"/>
</dbReference>
<protein>
    <recommendedName>
        <fullName evidence="4">tRNA(Phe) (4-demethylwyosine(37)-C(7)) aminocarboxypropyltransferase</fullName>
        <ecNumber evidence="4">2.5.1.114</ecNumber>
    </recommendedName>
    <alternativeName>
        <fullName evidence="4">tRNA wyosine derivatives biosynthesis protein Taw2</fullName>
    </alternativeName>
</protein>
<dbReference type="AlphaFoldDB" id="A0ABD5V777"/>
<dbReference type="GO" id="GO:0006400">
    <property type="term" value="P:tRNA modification"/>
    <property type="evidence" value="ECO:0007669"/>
    <property type="project" value="UniProtKB-ARBA"/>
</dbReference>
<organism evidence="6 7">
    <name type="scientific">Halalkalicoccus tibetensis</name>
    <dbReference type="NCBI Taxonomy" id="175632"/>
    <lineage>
        <taxon>Archaea</taxon>
        <taxon>Methanobacteriati</taxon>
        <taxon>Methanobacteriota</taxon>
        <taxon>Stenosarchaea group</taxon>
        <taxon>Halobacteria</taxon>
        <taxon>Halobacteriales</taxon>
        <taxon>Halococcaceae</taxon>
        <taxon>Halalkalicoccus</taxon>
    </lineage>
</organism>
<name>A0ABD5V777_9EURY</name>
<comment type="similarity">
    <text evidence="4">Belongs to the class I-like SAM-binding methyltransferase superfamily. TRM5/TYW2 family.</text>
</comment>
<sequence>MSDDPLAAIVPKPEGERAIAALREEGVYDESRTVREAGEGALALPVTHPPTETDVHEVIRQPEPEVRAPGLEDLLAEQGWSDAEIERVPGSWAVIGSVILVDLAGCPREAEVGGALLELHGGADTVLARGGISGEHREPSVRVVAGAGDTETIHTEHGTKYALDLARVMFSPGNKRERHRMGEIVEEGERVLDMFAGIGYFALPMARGGARVIAVERNPVAFRYLLENAVLNGVEDRIDAYRADCRDVEVEEGVDRVVMGYYDAAEPRVDGNGEADGSYEYLPSAFGALRDGGVLHMHEATPEAELWDRPVSRLREAAANAGRGVEILDTRRVKSHSAGVAHVVVDARVGRSG</sequence>
<dbReference type="Proteomes" id="UP001596312">
    <property type="component" value="Unassembled WGS sequence"/>
</dbReference>
<keyword evidence="6" id="KW-0489">Methyltransferase</keyword>
<evidence type="ECO:0000256" key="4">
    <source>
        <dbReference type="HAMAP-Rule" id="MF_01922"/>
    </source>
</evidence>
<evidence type="ECO:0000259" key="5">
    <source>
        <dbReference type="PROSITE" id="PS51684"/>
    </source>
</evidence>
<dbReference type="GO" id="GO:0008168">
    <property type="term" value="F:methyltransferase activity"/>
    <property type="evidence" value="ECO:0007669"/>
    <property type="project" value="UniProtKB-KW"/>
</dbReference>
<comment type="subcellular location">
    <subcellularLocation>
        <location evidence="4">Cytoplasm</location>
    </subcellularLocation>
</comment>
<dbReference type="Gene3D" id="3.30.300.110">
    <property type="entry name" value="Met-10+ protein-like domains"/>
    <property type="match status" value="1"/>
</dbReference>
<evidence type="ECO:0000256" key="3">
    <source>
        <dbReference type="ARBA" id="ARBA00022694"/>
    </source>
</evidence>
<dbReference type="HAMAP" id="MF_01922">
    <property type="entry name" value="TYW2_archaea"/>
    <property type="match status" value="1"/>
</dbReference>
<comment type="function">
    <text evidence="4">S-adenosyl-L-methionine-dependent transferase that acts as a component of the wyosine derivatives biosynthesis pathway. Catalyzes the transfer of the alpha-amino-alpha-carboxypropyl (acp) group from S-adenosyl-L-methionine to 4-demethylwyosine (imG-14), forming 7-aminocarboxypropyl-demethylwyosine (wybutosine-86) at position 37 of tRNA(Phe).</text>
</comment>
<dbReference type="GO" id="GO:0032259">
    <property type="term" value="P:methylation"/>
    <property type="evidence" value="ECO:0007669"/>
    <property type="project" value="UniProtKB-KW"/>
</dbReference>
<keyword evidence="1 4" id="KW-0808">Transferase</keyword>
<feature type="binding site" evidence="4">
    <location>
        <position position="178"/>
    </location>
    <ligand>
        <name>S-adenosyl-L-methionine</name>
        <dbReference type="ChEBI" id="CHEBI:59789"/>
    </ligand>
</feature>
<feature type="binding site" evidence="4">
    <location>
        <position position="171"/>
    </location>
    <ligand>
        <name>S-adenosyl-L-methionine</name>
        <dbReference type="ChEBI" id="CHEBI:59789"/>
    </ligand>
</feature>